<reference evidence="9" key="1">
    <citation type="submission" date="2020-07" db="EMBL/GenBank/DDBJ databases">
        <title>The High-quality genome of the commercially important snow crab, Chionoecetes opilio.</title>
        <authorList>
            <person name="Jeong J.-H."/>
            <person name="Ryu S."/>
        </authorList>
    </citation>
    <scope>NUCLEOTIDE SEQUENCE</scope>
    <source>
        <strain evidence="9">MADBK_172401_WGS</strain>
        <tissue evidence="9">Digestive gland</tissue>
    </source>
</reference>
<evidence type="ECO:0000256" key="1">
    <source>
        <dbReference type="ARBA" id="ARBA00004141"/>
    </source>
</evidence>
<dbReference type="Proteomes" id="UP000770661">
    <property type="component" value="Unassembled WGS sequence"/>
</dbReference>
<evidence type="ECO:0000256" key="3">
    <source>
        <dbReference type="ARBA" id="ARBA00022692"/>
    </source>
</evidence>
<dbReference type="PANTHER" id="PTHR11662:SF399">
    <property type="entry name" value="FI19708P1-RELATED"/>
    <property type="match status" value="1"/>
</dbReference>
<feature type="transmembrane region" description="Helical" evidence="8">
    <location>
        <begin position="86"/>
        <end position="105"/>
    </location>
</feature>
<evidence type="ECO:0000256" key="2">
    <source>
        <dbReference type="ARBA" id="ARBA00022448"/>
    </source>
</evidence>
<feature type="transmembrane region" description="Helical" evidence="8">
    <location>
        <begin position="175"/>
        <end position="199"/>
    </location>
</feature>
<evidence type="ECO:0000256" key="8">
    <source>
        <dbReference type="SAM" id="Phobius"/>
    </source>
</evidence>
<dbReference type="AlphaFoldDB" id="A0A8J4XL93"/>
<evidence type="ECO:0000256" key="5">
    <source>
        <dbReference type="ARBA" id="ARBA00022989"/>
    </source>
</evidence>
<organism evidence="9 10">
    <name type="scientific">Chionoecetes opilio</name>
    <name type="common">Atlantic snow crab</name>
    <name type="synonym">Cancer opilio</name>
    <dbReference type="NCBI Taxonomy" id="41210"/>
    <lineage>
        <taxon>Eukaryota</taxon>
        <taxon>Metazoa</taxon>
        <taxon>Ecdysozoa</taxon>
        <taxon>Arthropoda</taxon>
        <taxon>Crustacea</taxon>
        <taxon>Multicrustacea</taxon>
        <taxon>Malacostraca</taxon>
        <taxon>Eumalacostraca</taxon>
        <taxon>Eucarida</taxon>
        <taxon>Decapoda</taxon>
        <taxon>Pleocyemata</taxon>
        <taxon>Brachyura</taxon>
        <taxon>Eubrachyura</taxon>
        <taxon>Majoidea</taxon>
        <taxon>Majidae</taxon>
        <taxon>Chionoecetes</taxon>
    </lineage>
</organism>
<accession>A0A8J4XL93</accession>
<keyword evidence="6 8" id="KW-0472">Membrane</keyword>
<dbReference type="GO" id="GO:0006820">
    <property type="term" value="P:monoatomic anion transport"/>
    <property type="evidence" value="ECO:0007669"/>
    <property type="project" value="TreeGrafter"/>
</dbReference>
<evidence type="ECO:0000256" key="4">
    <source>
        <dbReference type="ARBA" id="ARBA00022847"/>
    </source>
</evidence>
<comment type="subcellular location">
    <subcellularLocation>
        <location evidence="1">Membrane</location>
        <topology evidence="1">Multi-pass membrane protein</topology>
    </subcellularLocation>
</comment>
<gene>
    <name evidence="9" type="primary">Picot_3</name>
    <name evidence="9" type="ORF">GWK47_024567</name>
</gene>
<protein>
    <submittedName>
        <fullName evidence="9">Putative inorganic phosphate cotransporter</fullName>
    </submittedName>
</protein>
<feature type="transmembrane region" description="Helical" evidence="8">
    <location>
        <begin position="141"/>
        <end position="163"/>
    </location>
</feature>
<sequence>MQSKEICPNCKEDLAAPSSLSSWSSWSSWSVPWWSVARSLPVWAIMICEVGNSFGYSVYFSYLPTYIENVIGVPIRENGLLSSLPFLARYLGGVLFATFGEWLIARGRLSVLPVRRIFSAVAMLGPAFALLAVAHSGCNPVLAIFLLCLGFFLNGAITVGLLCNKADVSIHYAGTVSGLGNTCANIASFVVPLVVGAITRDQQTLRAWQKVFWMCVPMYVLCEAFFLVFASGTRQPWDRGQGREEEEKEKEEEEEEEMAKEEGKEMMQEEGNARIKACQDELYDEDLLRGRQGHASAGWVFQGDRKNSIRSVLECVTCSGVLFTHGLDHVMDS</sequence>
<feature type="compositionally biased region" description="Basic and acidic residues" evidence="7">
    <location>
        <begin position="236"/>
        <end position="245"/>
    </location>
</feature>
<dbReference type="InterPro" id="IPR011701">
    <property type="entry name" value="MFS"/>
</dbReference>
<feature type="transmembrane region" description="Helical" evidence="8">
    <location>
        <begin position="117"/>
        <end position="135"/>
    </location>
</feature>
<dbReference type="InterPro" id="IPR050382">
    <property type="entry name" value="MFS_Na/Anion_cotransporter"/>
</dbReference>
<dbReference type="SUPFAM" id="SSF103473">
    <property type="entry name" value="MFS general substrate transporter"/>
    <property type="match status" value="1"/>
</dbReference>
<keyword evidence="4" id="KW-0769">Symport</keyword>
<dbReference type="InterPro" id="IPR036259">
    <property type="entry name" value="MFS_trans_sf"/>
</dbReference>
<keyword evidence="2" id="KW-0813">Transport</keyword>
<feature type="compositionally biased region" description="Acidic residues" evidence="7">
    <location>
        <begin position="246"/>
        <end position="259"/>
    </location>
</feature>
<evidence type="ECO:0000313" key="9">
    <source>
        <dbReference type="EMBL" id="KAG0705135.1"/>
    </source>
</evidence>
<dbReference type="Pfam" id="PF07690">
    <property type="entry name" value="MFS_1"/>
    <property type="match status" value="1"/>
</dbReference>
<dbReference type="PANTHER" id="PTHR11662">
    <property type="entry name" value="SOLUTE CARRIER FAMILY 17"/>
    <property type="match status" value="1"/>
</dbReference>
<comment type="caution">
    <text evidence="9">The sequence shown here is derived from an EMBL/GenBank/DDBJ whole genome shotgun (WGS) entry which is preliminary data.</text>
</comment>
<keyword evidence="3 8" id="KW-0812">Transmembrane</keyword>
<feature type="transmembrane region" description="Helical" evidence="8">
    <location>
        <begin position="211"/>
        <end position="230"/>
    </location>
</feature>
<keyword evidence="5 8" id="KW-1133">Transmembrane helix</keyword>
<evidence type="ECO:0000313" key="10">
    <source>
        <dbReference type="Proteomes" id="UP000770661"/>
    </source>
</evidence>
<proteinExistence type="predicted"/>
<keyword evidence="10" id="KW-1185">Reference proteome</keyword>
<dbReference type="FunFam" id="1.20.1250.20:FF:000003">
    <property type="entry name" value="Solute carrier family 17 member 3"/>
    <property type="match status" value="1"/>
</dbReference>
<dbReference type="GO" id="GO:0015293">
    <property type="term" value="F:symporter activity"/>
    <property type="evidence" value="ECO:0007669"/>
    <property type="project" value="UniProtKB-KW"/>
</dbReference>
<evidence type="ECO:0000256" key="6">
    <source>
        <dbReference type="ARBA" id="ARBA00023136"/>
    </source>
</evidence>
<feature type="region of interest" description="Disordered" evidence="7">
    <location>
        <begin position="236"/>
        <end position="267"/>
    </location>
</feature>
<evidence type="ECO:0000256" key="7">
    <source>
        <dbReference type="SAM" id="MobiDB-lite"/>
    </source>
</evidence>
<dbReference type="Gene3D" id="1.20.1250.20">
    <property type="entry name" value="MFS general substrate transporter like domains"/>
    <property type="match status" value="1"/>
</dbReference>
<name>A0A8J4XL93_CHIOP</name>
<dbReference type="EMBL" id="JACEEZ010025062">
    <property type="protein sequence ID" value="KAG0705135.1"/>
    <property type="molecule type" value="Genomic_DNA"/>
</dbReference>
<dbReference type="GO" id="GO:0016020">
    <property type="term" value="C:membrane"/>
    <property type="evidence" value="ECO:0007669"/>
    <property type="project" value="UniProtKB-SubCell"/>
</dbReference>
<dbReference type="OrthoDB" id="2985014at2759"/>